<gene>
    <name evidence="1" type="ORF">A3A93_04200</name>
</gene>
<dbReference type="AlphaFoldDB" id="A0A1F7IV21"/>
<dbReference type="Proteomes" id="UP000177141">
    <property type="component" value="Unassembled WGS sequence"/>
</dbReference>
<evidence type="ECO:0000313" key="2">
    <source>
        <dbReference type="Proteomes" id="UP000177141"/>
    </source>
</evidence>
<name>A0A1F7IV21_9BACT</name>
<reference evidence="1 2" key="1">
    <citation type="journal article" date="2016" name="Nat. Commun.">
        <title>Thousands of microbial genomes shed light on interconnected biogeochemical processes in an aquifer system.</title>
        <authorList>
            <person name="Anantharaman K."/>
            <person name="Brown C.T."/>
            <person name="Hug L.A."/>
            <person name="Sharon I."/>
            <person name="Castelle C.J."/>
            <person name="Probst A.J."/>
            <person name="Thomas B.C."/>
            <person name="Singh A."/>
            <person name="Wilkins M.J."/>
            <person name="Karaoz U."/>
            <person name="Brodie E.L."/>
            <person name="Williams K.H."/>
            <person name="Hubbard S.S."/>
            <person name="Banfield J.F."/>
        </authorList>
    </citation>
    <scope>NUCLEOTIDE SEQUENCE [LARGE SCALE GENOMIC DNA]</scope>
</reference>
<dbReference type="EMBL" id="MGAL01000035">
    <property type="protein sequence ID" value="OGK47205.1"/>
    <property type="molecule type" value="Genomic_DNA"/>
</dbReference>
<sequence>MSNLESLYYGYPRPAFERYFRIDENGYCTFNDAKITWDYGLIGGINIIIALDLARDIRSYEESRENSKYFRNPVNNNEHDKIEYHDASIRTLNAAYQDFCNLTSDFFDIPGFLLALKDANKDYQPPRR</sequence>
<dbReference type="STRING" id="1802061.A3A93_04200"/>
<organism evidence="1 2">
    <name type="scientific">Candidatus Roizmanbacteria bacterium RIFCSPLOWO2_01_FULL_38_12</name>
    <dbReference type="NCBI Taxonomy" id="1802061"/>
    <lineage>
        <taxon>Bacteria</taxon>
        <taxon>Candidatus Roizmaniibacteriota</taxon>
    </lineage>
</organism>
<evidence type="ECO:0000313" key="1">
    <source>
        <dbReference type="EMBL" id="OGK47205.1"/>
    </source>
</evidence>
<comment type="caution">
    <text evidence="1">The sequence shown here is derived from an EMBL/GenBank/DDBJ whole genome shotgun (WGS) entry which is preliminary data.</text>
</comment>
<protein>
    <submittedName>
        <fullName evidence="1">Uncharacterized protein</fullName>
    </submittedName>
</protein>
<proteinExistence type="predicted"/>
<accession>A0A1F7IV21</accession>